<evidence type="ECO:0000256" key="6">
    <source>
        <dbReference type="SAM" id="Phobius"/>
    </source>
</evidence>
<dbReference type="InterPro" id="IPR032867">
    <property type="entry name" value="DYW_dom"/>
</dbReference>
<keyword evidence="6" id="KW-1133">Transmembrane helix</keyword>
<protein>
    <recommendedName>
        <fullName evidence="7">DYW domain-containing protein</fullName>
    </recommendedName>
</protein>
<comment type="similarity">
    <text evidence="1">Belongs to the PPR family. PCMP-H subfamily.</text>
</comment>
<evidence type="ECO:0000259" key="7">
    <source>
        <dbReference type="Pfam" id="PF14432"/>
    </source>
</evidence>
<dbReference type="InterPro" id="IPR046960">
    <property type="entry name" value="PPR_At4g14850-like_plant"/>
</dbReference>
<dbReference type="GO" id="GO:0008270">
    <property type="term" value="F:zinc ion binding"/>
    <property type="evidence" value="ECO:0007669"/>
    <property type="project" value="InterPro"/>
</dbReference>
<evidence type="ECO:0000313" key="9">
    <source>
        <dbReference type="Proteomes" id="UP001341281"/>
    </source>
</evidence>
<gene>
    <name evidence="8" type="ORF">U9M48_040946</name>
</gene>
<dbReference type="PROSITE" id="PS51375">
    <property type="entry name" value="PPR"/>
    <property type="match status" value="3"/>
</dbReference>
<feature type="compositionally biased region" description="Pro residues" evidence="5">
    <location>
        <begin position="1"/>
        <end position="10"/>
    </location>
</feature>
<dbReference type="Pfam" id="PF20431">
    <property type="entry name" value="E_motif"/>
    <property type="match status" value="1"/>
</dbReference>
<dbReference type="FunFam" id="1.25.40.10:FF:000344">
    <property type="entry name" value="Pentatricopeptide repeat-containing protein"/>
    <property type="match status" value="1"/>
</dbReference>
<dbReference type="InterPro" id="IPR009606">
    <property type="entry name" value="DEAL/Modifying_wall_lignin1/2"/>
</dbReference>
<feature type="transmembrane region" description="Helical" evidence="6">
    <location>
        <begin position="743"/>
        <end position="764"/>
    </location>
</feature>
<dbReference type="PANTHER" id="PTHR47926:SF434">
    <property type="entry name" value="PENTATRICOPEPTIDE REPEAT SUPERFAMILY PROTEIN"/>
    <property type="match status" value="1"/>
</dbReference>
<feature type="repeat" description="PPR" evidence="4">
    <location>
        <begin position="351"/>
        <end position="381"/>
    </location>
</feature>
<feature type="region of interest" description="Disordered" evidence="5">
    <location>
        <begin position="1"/>
        <end position="62"/>
    </location>
</feature>
<sequence>MDLQLSPPPLSNLRLLASSHRPTSASSSASTSSFAPSTSCSSSAEPLKPRPRHPLQSPVPRPGLSPARLQALCAAIERHAAAGRHAEALDLFRLARAAAPFTPLPPATYRALAAAAGALREPAAAAAVAWHAESSGAAMDVYAHNRVLGMLLACGMLAEARRVFEGMPERNGATWGIMVGGLVDRGHPRAAFALFREMWAEGGGGAPPPARALLVAVRAATASGSLRAGRQLHCCVVKAGAALGEDGERFLLCALLDMYSKCGRVDWARRVFEGMVPWQRGVVAWNSMLAAYVLHGRSEEALELYHEMCGSGAAADQFTFSTVLGVFSRLGLLEHSRQAHAGFIQRGLPLDVVGSTALVDLYCKWGRMEDARNVFERMPRRNLISWNALIAGYGYHGMGDKAIEMFERLIAEGIAPNHVTFLAVLNACRFSGLVDKGKGIFQLMAQNPRTKPRAMHYACVIELFGREGLLDEAYSIIRRAPFAPTANMWGALLTACRIHKNTHLAKLAAEQLLAMEPEKINNYVVLFNLYVSSGRQDDACRVVETLNRKGLCIHNACSWVTVKKKDHRFFFKDSSHPQSAEIYRRLDTLMKETKEAGYIAEENELLPDIHPDEQKISRAFHSERLAICFGLISTPPHAPLRITQSHRLCSDCHKIIKFVTTITKREIVVRDGSRFHHFKLGICSCVWEHATMAKMGAAILVCIVVLALDVTAGILGIQAQAAQNKTKKVTILFIQCEKPVHKAYQLGLAAAVLLVVAHAIANFLGGCACICSQLEFIKASINRKLAATTIILSWIALIAGFSLLLAGAMSNSKSKTSCGFTHGHTLALGGIMCFVHGGITVAYYVTATAAAHEALRSTENSHVLQAPLETPAL</sequence>
<dbReference type="InterPro" id="IPR011990">
    <property type="entry name" value="TPR-like_helical_dom_sf"/>
</dbReference>
<dbReference type="Proteomes" id="UP001341281">
    <property type="component" value="Chromosome 09"/>
</dbReference>
<dbReference type="FunFam" id="1.25.40.10:FF:000488">
    <property type="entry name" value="Pentatricopeptide repeat-containing protein, mitochondrial"/>
    <property type="match status" value="1"/>
</dbReference>
<evidence type="ECO:0000256" key="5">
    <source>
        <dbReference type="SAM" id="MobiDB-lite"/>
    </source>
</evidence>
<feature type="compositionally biased region" description="Low complexity" evidence="5">
    <location>
        <begin position="11"/>
        <end position="46"/>
    </location>
</feature>
<evidence type="ECO:0000313" key="8">
    <source>
        <dbReference type="EMBL" id="WVZ95145.1"/>
    </source>
</evidence>
<keyword evidence="6" id="KW-0472">Membrane</keyword>
<evidence type="ECO:0000256" key="1">
    <source>
        <dbReference type="ARBA" id="ARBA00006643"/>
    </source>
</evidence>
<feature type="repeat" description="PPR" evidence="4">
    <location>
        <begin position="281"/>
        <end position="315"/>
    </location>
</feature>
<keyword evidence="2" id="KW-0677">Repeat</keyword>
<feature type="transmembrane region" description="Helical" evidence="6">
    <location>
        <begin position="785"/>
        <end position="806"/>
    </location>
</feature>
<keyword evidence="6" id="KW-0812">Transmembrane</keyword>
<dbReference type="GO" id="GO:0003723">
    <property type="term" value="F:RNA binding"/>
    <property type="evidence" value="ECO:0007669"/>
    <property type="project" value="InterPro"/>
</dbReference>
<proteinExistence type="inferred from homology"/>
<dbReference type="Pfam" id="PF06749">
    <property type="entry name" value="DUF1218"/>
    <property type="match status" value="1"/>
</dbReference>
<keyword evidence="3" id="KW-0809">Transit peptide</keyword>
<dbReference type="FunFam" id="1.25.40.10:FF:001158">
    <property type="entry name" value="Pentatricopeptide repeat-containing protein At4g18840"/>
    <property type="match status" value="1"/>
</dbReference>
<feature type="transmembrane region" description="Helical" evidence="6">
    <location>
        <begin position="826"/>
        <end position="846"/>
    </location>
</feature>
<keyword evidence="9" id="KW-1185">Reference proteome</keyword>
<dbReference type="InterPro" id="IPR002885">
    <property type="entry name" value="PPR_rpt"/>
</dbReference>
<dbReference type="EMBL" id="CP144753">
    <property type="protein sequence ID" value="WVZ95145.1"/>
    <property type="molecule type" value="Genomic_DNA"/>
</dbReference>
<feature type="repeat" description="PPR" evidence="4">
    <location>
        <begin position="382"/>
        <end position="416"/>
    </location>
</feature>
<dbReference type="InterPro" id="IPR046848">
    <property type="entry name" value="E_motif"/>
</dbReference>
<evidence type="ECO:0000256" key="4">
    <source>
        <dbReference type="PROSITE-ProRule" id="PRU00708"/>
    </source>
</evidence>
<dbReference type="FunFam" id="1.25.40.10:FF:002357">
    <property type="entry name" value="Pentatricopeptide repeat-containing protein chloroplastic"/>
    <property type="match status" value="1"/>
</dbReference>
<evidence type="ECO:0000256" key="2">
    <source>
        <dbReference type="ARBA" id="ARBA00022737"/>
    </source>
</evidence>
<evidence type="ECO:0000256" key="3">
    <source>
        <dbReference type="ARBA" id="ARBA00022946"/>
    </source>
</evidence>
<dbReference type="NCBIfam" id="TIGR00756">
    <property type="entry name" value="PPR"/>
    <property type="match status" value="4"/>
</dbReference>
<accession>A0AAQ3UMY1</accession>
<reference evidence="8 9" key="1">
    <citation type="submission" date="2024-02" db="EMBL/GenBank/DDBJ databases">
        <title>High-quality chromosome-scale genome assembly of Pensacola bahiagrass (Paspalum notatum Flugge var. saurae).</title>
        <authorList>
            <person name="Vega J.M."/>
            <person name="Podio M."/>
            <person name="Orjuela J."/>
            <person name="Siena L.A."/>
            <person name="Pessino S.C."/>
            <person name="Combes M.C."/>
            <person name="Mariac C."/>
            <person name="Albertini E."/>
            <person name="Pupilli F."/>
            <person name="Ortiz J.P.A."/>
            <person name="Leblanc O."/>
        </authorList>
    </citation>
    <scope>NUCLEOTIDE SEQUENCE [LARGE SCALE GENOMIC DNA]</scope>
    <source>
        <strain evidence="8">R1</strain>
        <tissue evidence="8">Leaf</tissue>
    </source>
</reference>
<name>A0AAQ3UMY1_PASNO</name>
<organism evidence="8 9">
    <name type="scientific">Paspalum notatum var. saurae</name>
    <dbReference type="NCBI Taxonomy" id="547442"/>
    <lineage>
        <taxon>Eukaryota</taxon>
        <taxon>Viridiplantae</taxon>
        <taxon>Streptophyta</taxon>
        <taxon>Embryophyta</taxon>
        <taxon>Tracheophyta</taxon>
        <taxon>Spermatophyta</taxon>
        <taxon>Magnoliopsida</taxon>
        <taxon>Liliopsida</taxon>
        <taxon>Poales</taxon>
        <taxon>Poaceae</taxon>
        <taxon>PACMAD clade</taxon>
        <taxon>Panicoideae</taxon>
        <taxon>Andropogonodae</taxon>
        <taxon>Paspaleae</taxon>
        <taxon>Paspalinae</taxon>
        <taxon>Paspalum</taxon>
    </lineage>
</organism>
<dbReference type="GO" id="GO:0009451">
    <property type="term" value="P:RNA modification"/>
    <property type="evidence" value="ECO:0007669"/>
    <property type="project" value="InterPro"/>
</dbReference>
<dbReference type="Pfam" id="PF13041">
    <property type="entry name" value="PPR_2"/>
    <property type="match status" value="2"/>
</dbReference>
<dbReference type="PANTHER" id="PTHR47926">
    <property type="entry name" value="PENTATRICOPEPTIDE REPEAT-CONTAINING PROTEIN"/>
    <property type="match status" value="1"/>
</dbReference>
<dbReference type="Pfam" id="PF01535">
    <property type="entry name" value="PPR"/>
    <property type="match status" value="2"/>
</dbReference>
<dbReference type="AlphaFoldDB" id="A0AAQ3UMY1"/>
<feature type="domain" description="DYW" evidence="7">
    <location>
        <begin position="597"/>
        <end position="685"/>
    </location>
</feature>
<dbReference type="Gene3D" id="1.25.40.10">
    <property type="entry name" value="Tetratricopeptide repeat domain"/>
    <property type="match status" value="4"/>
</dbReference>
<dbReference type="Pfam" id="PF14432">
    <property type="entry name" value="DYW_deaminase"/>
    <property type="match status" value="1"/>
</dbReference>